<protein>
    <submittedName>
        <fullName evidence="7">Transcriptional regulator, TetR family</fullName>
    </submittedName>
</protein>
<evidence type="ECO:0000259" key="6">
    <source>
        <dbReference type="PROSITE" id="PS50977"/>
    </source>
</evidence>
<keyword evidence="3 5" id="KW-0238">DNA-binding</keyword>
<dbReference type="SUPFAM" id="SSF46689">
    <property type="entry name" value="Homeodomain-like"/>
    <property type="match status" value="1"/>
</dbReference>
<dbReference type="InterPro" id="IPR050109">
    <property type="entry name" value="HTH-type_TetR-like_transc_reg"/>
</dbReference>
<organism evidence="7 8">
    <name type="scientific">Sunxiuqinia elliptica</name>
    <dbReference type="NCBI Taxonomy" id="655355"/>
    <lineage>
        <taxon>Bacteria</taxon>
        <taxon>Pseudomonadati</taxon>
        <taxon>Bacteroidota</taxon>
        <taxon>Bacteroidia</taxon>
        <taxon>Marinilabiliales</taxon>
        <taxon>Prolixibacteraceae</taxon>
        <taxon>Sunxiuqinia</taxon>
    </lineage>
</organism>
<evidence type="ECO:0000256" key="4">
    <source>
        <dbReference type="ARBA" id="ARBA00023163"/>
    </source>
</evidence>
<dbReference type="PRINTS" id="PR00455">
    <property type="entry name" value="HTHTETR"/>
</dbReference>
<reference evidence="7 8" key="1">
    <citation type="submission" date="2016-10" db="EMBL/GenBank/DDBJ databases">
        <authorList>
            <person name="de Groot N.N."/>
        </authorList>
    </citation>
    <scope>NUCLEOTIDE SEQUENCE [LARGE SCALE GENOMIC DNA]</scope>
    <source>
        <strain evidence="7 8">CGMCC 1.9156</strain>
    </source>
</reference>
<dbReference type="EMBL" id="FONW01000001">
    <property type="protein sequence ID" value="SFE45237.1"/>
    <property type="molecule type" value="Genomic_DNA"/>
</dbReference>
<dbReference type="GO" id="GO:0003700">
    <property type="term" value="F:DNA-binding transcription factor activity"/>
    <property type="evidence" value="ECO:0007669"/>
    <property type="project" value="TreeGrafter"/>
</dbReference>
<evidence type="ECO:0000256" key="1">
    <source>
        <dbReference type="ARBA" id="ARBA00022491"/>
    </source>
</evidence>
<dbReference type="PANTHER" id="PTHR30055:SF175">
    <property type="entry name" value="HTH-TYPE TRANSCRIPTIONAL REPRESSOR KSTR2"/>
    <property type="match status" value="1"/>
</dbReference>
<dbReference type="PROSITE" id="PS50977">
    <property type="entry name" value="HTH_TETR_2"/>
    <property type="match status" value="1"/>
</dbReference>
<keyword evidence="1" id="KW-0678">Repressor</keyword>
<keyword evidence="8" id="KW-1185">Reference proteome</keyword>
<dbReference type="PANTHER" id="PTHR30055">
    <property type="entry name" value="HTH-TYPE TRANSCRIPTIONAL REGULATOR RUTR"/>
    <property type="match status" value="1"/>
</dbReference>
<dbReference type="STRING" id="655355.SAMN05216283_101171"/>
<sequence>MAEDKKAYILGQVGQLYMRHGIRSVTMDDVAAEVGVSKKTLYQFFKDKADLVDQVVTDVFMRDEVFICEEREKLNAIDRFFWIREHIVKMLKMVHNNLEYDLKKGYPKVYRKIINYKRKWIYTDNLDIIERGKRDGFFRKELDSDFVARLAVGRLLFVFNPDNEVFSNEEVRDIRLFDLMMDYHMHAICTETGLKYYKQQLNNVQNEN</sequence>
<keyword evidence="2" id="KW-0805">Transcription regulation</keyword>
<feature type="domain" description="HTH tetR-type" evidence="6">
    <location>
        <begin position="3"/>
        <end position="63"/>
    </location>
</feature>
<dbReference type="GO" id="GO:0000976">
    <property type="term" value="F:transcription cis-regulatory region binding"/>
    <property type="evidence" value="ECO:0007669"/>
    <property type="project" value="TreeGrafter"/>
</dbReference>
<dbReference type="SUPFAM" id="SSF48498">
    <property type="entry name" value="Tetracyclin repressor-like, C-terminal domain"/>
    <property type="match status" value="1"/>
</dbReference>
<dbReference type="InterPro" id="IPR036271">
    <property type="entry name" value="Tet_transcr_reg_TetR-rel_C_sf"/>
</dbReference>
<proteinExistence type="predicted"/>
<evidence type="ECO:0000256" key="2">
    <source>
        <dbReference type="ARBA" id="ARBA00023015"/>
    </source>
</evidence>
<evidence type="ECO:0000256" key="3">
    <source>
        <dbReference type="ARBA" id="ARBA00023125"/>
    </source>
</evidence>
<gene>
    <name evidence="7" type="ORF">SAMN05216283_101171</name>
</gene>
<evidence type="ECO:0000313" key="8">
    <source>
        <dbReference type="Proteomes" id="UP000198964"/>
    </source>
</evidence>
<dbReference type="Pfam" id="PF00440">
    <property type="entry name" value="TetR_N"/>
    <property type="match status" value="1"/>
</dbReference>
<dbReference type="Proteomes" id="UP000198964">
    <property type="component" value="Unassembled WGS sequence"/>
</dbReference>
<dbReference type="RefSeq" id="WP_093917927.1">
    <property type="nucleotide sequence ID" value="NZ_FONW01000001.1"/>
</dbReference>
<name>A0A1I2ANG1_9BACT</name>
<dbReference type="InterPro" id="IPR001647">
    <property type="entry name" value="HTH_TetR"/>
</dbReference>
<dbReference type="InterPro" id="IPR009057">
    <property type="entry name" value="Homeodomain-like_sf"/>
</dbReference>
<evidence type="ECO:0000313" key="7">
    <source>
        <dbReference type="EMBL" id="SFE45237.1"/>
    </source>
</evidence>
<accession>A0A1I2ANG1</accession>
<feature type="DNA-binding region" description="H-T-H motif" evidence="5">
    <location>
        <begin position="26"/>
        <end position="45"/>
    </location>
</feature>
<dbReference type="Gene3D" id="1.10.357.10">
    <property type="entry name" value="Tetracycline Repressor, domain 2"/>
    <property type="match status" value="2"/>
</dbReference>
<evidence type="ECO:0000256" key="5">
    <source>
        <dbReference type="PROSITE-ProRule" id="PRU00335"/>
    </source>
</evidence>
<keyword evidence="4" id="KW-0804">Transcription</keyword>
<dbReference type="AlphaFoldDB" id="A0A1I2ANG1"/>